<dbReference type="GO" id="GO:0046294">
    <property type="term" value="P:formaldehyde catabolic process"/>
    <property type="evidence" value="ECO:0007669"/>
    <property type="project" value="TreeGrafter"/>
</dbReference>
<evidence type="ECO:0000256" key="2">
    <source>
        <dbReference type="ARBA" id="ARBA00022723"/>
    </source>
</evidence>
<evidence type="ECO:0000256" key="4">
    <source>
        <dbReference type="SAM" id="Phobius"/>
    </source>
</evidence>
<dbReference type="Gene3D" id="3.40.50.720">
    <property type="entry name" value="NAD(P)-binding Rossmann-like Domain"/>
    <property type="match status" value="1"/>
</dbReference>
<dbReference type="SUPFAM" id="SSF51735">
    <property type="entry name" value="NAD(P)-binding Rossmann-fold domains"/>
    <property type="match status" value="1"/>
</dbReference>
<reference evidence="6 7" key="1">
    <citation type="journal article" date="2023" name="Life. Sci Alliance">
        <title>Evolutionary insights into 3D genome organization and epigenetic landscape of Vigna mungo.</title>
        <authorList>
            <person name="Junaid A."/>
            <person name="Singh B."/>
            <person name="Bhatia S."/>
        </authorList>
    </citation>
    <scope>NUCLEOTIDE SEQUENCE [LARGE SCALE GENOMIC DNA]</scope>
    <source>
        <strain evidence="6">Urdbean</strain>
    </source>
</reference>
<dbReference type="InterPro" id="IPR036291">
    <property type="entry name" value="NAD(P)-bd_dom_sf"/>
</dbReference>
<comment type="subunit">
    <text evidence="1">Homodimer.</text>
</comment>
<feature type="transmembrane region" description="Helical" evidence="4">
    <location>
        <begin position="42"/>
        <end position="61"/>
    </location>
</feature>
<keyword evidence="4" id="KW-0472">Membrane</keyword>
<evidence type="ECO:0000313" key="7">
    <source>
        <dbReference type="Proteomes" id="UP001374535"/>
    </source>
</evidence>
<keyword evidence="4" id="KW-0812">Transmembrane</keyword>
<dbReference type="Pfam" id="PF00107">
    <property type="entry name" value="ADH_zinc_N"/>
    <property type="match status" value="1"/>
</dbReference>
<keyword evidence="7" id="KW-1185">Reference proteome</keyword>
<feature type="non-terminal residue" evidence="6">
    <location>
        <position position="1"/>
    </location>
</feature>
<sequence>SYCPKRSHAFSGITSRNYQSIRLESWGNSLKSQREVFLGRHCLKLTLFSPFCIIFCILFVLKAKAMGVTDFINLKDEKKPLLERIRKMTDGGVDYNFECTGNVDVLRDAFLCAYAGLTVILGIHASPSLLPIHPMELFDGVAVSLDQYLEVSKGKVSCLNLPHNVEME</sequence>
<dbReference type="PANTHER" id="PTHR43880">
    <property type="entry name" value="ALCOHOL DEHYDROGENASE"/>
    <property type="match status" value="1"/>
</dbReference>
<dbReference type="PANTHER" id="PTHR43880:SF56">
    <property type="entry name" value="ALCOHOL DEHYDROGENASE-LIKE 4"/>
    <property type="match status" value="1"/>
</dbReference>
<dbReference type="Proteomes" id="UP001374535">
    <property type="component" value="Chromosome 5"/>
</dbReference>
<protein>
    <recommendedName>
        <fullName evidence="5">Alcohol dehydrogenase-like C-terminal domain-containing protein</fullName>
    </recommendedName>
</protein>
<keyword evidence="3" id="KW-0862">Zinc</keyword>
<proteinExistence type="predicted"/>
<name>A0AAQ3RZA3_VIGMU</name>
<keyword evidence="2" id="KW-0479">Metal-binding</keyword>
<accession>A0AAQ3RZA3</accession>
<gene>
    <name evidence="6" type="ORF">V8G54_015183</name>
</gene>
<dbReference type="InterPro" id="IPR013149">
    <property type="entry name" value="ADH-like_C"/>
</dbReference>
<keyword evidence="4" id="KW-1133">Transmembrane helix</keyword>
<evidence type="ECO:0000256" key="1">
    <source>
        <dbReference type="ARBA" id="ARBA00011738"/>
    </source>
</evidence>
<dbReference type="GO" id="GO:0051903">
    <property type="term" value="F:S-(hydroxymethyl)glutathione dehydrogenase [NAD(P)+] activity"/>
    <property type="evidence" value="ECO:0007669"/>
    <property type="project" value="TreeGrafter"/>
</dbReference>
<feature type="domain" description="Alcohol dehydrogenase-like C-terminal" evidence="5">
    <location>
        <begin position="62"/>
        <end position="131"/>
    </location>
</feature>
<dbReference type="GO" id="GO:0005829">
    <property type="term" value="C:cytosol"/>
    <property type="evidence" value="ECO:0007669"/>
    <property type="project" value="TreeGrafter"/>
</dbReference>
<evidence type="ECO:0000313" key="6">
    <source>
        <dbReference type="EMBL" id="WVZ10653.1"/>
    </source>
</evidence>
<evidence type="ECO:0000259" key="5">
    <source>
        <dbReference type="Pfam" id="PF00107"/>
    </source>
</evidence>
<dbReference type="EMBL" id="CP144696">
    <property type="protein sequence ID" value="WVZ10653.1"/>
    <property type="molecule type" value="Genomic_DNA"/>
</dbReference>
<organism evidence="6 7">
    <name type="scientific">Vigna mungo</name>
    <name type="common">Black gram</name>
    <name type="synonym">Phaseolus mungo</name>
    <dbReference type="NCBI Taxonomy" id="3915"/>
    <lineage>
        <taxon>Eukaryota</taxon>
        <taxon>Viridiplantae</taxon>
        <taxon>Streptophyta</taxon>
        <taxon>Embryophyta</taxon>
        <taxon>Tracheophyta</taxon>
        <taxon>Spermatophyta</taxon>
        <taxon>Magnoliopsida</taxon>
        <taxon>eudicotyledons</taxon>
        <taxon>Gunneridae</taxon>
        <taxon>Pentapetalae</taxon>
        <taxon>rosids</taxon>
        <taxon>fabids</taxon>
        <taxon>Fabales</taxon>
        <taxon>Fabaceae</taxon>
        <taxon>Papilionoideae</taxon>
        <taxon>50 kb inversion clade</taxon>
        <taxon>NPAAA clade</taxon>
        <taxon>indigoferoid/millettioid clade</taxon>
        <taxon>Phaseoleae</taxon>
        <taxon>Vigna</taxon>
    </lineage>
</organism>
<dbReference type="GO" id="GO:0008270">
    <property type="term" value="F:zinc ion binding"/>
    <property type="evidence" value="ECO:0007669"/>
    <property type="project" value="TreeGrafter"/>
</dbReference>
<dbReference type="AlphaFoldDB" id="A0AAQ3RZA3"/>
<evidence type="ECO:0000256" key="3">
    <source>
        <dbReference type="ARBA" id="ARBA00022833"/>
    </source>
</evidence>